<name>A0A4U8UJV5_STECR</name>
<evidence type="ECO:0000313" key="2">
    <source>
        <dbReference type="Proteomes" id="UP000298663"/>
    </source>
</evidence>
<dbReference type="EMBL" id="AZBU02000001">
    <property type="protein sequence ID" value="TMS32981.1"/>
    <property type="molecule type" value="Genomic_DNA"/>
</dbReference>
<evidence type="ECO:0000313" key="1">
    <source>
        <dbReference type="EMBL" id="TMS32981.1"/>
    </source>
</evidence>
<comment type="caution">
    <text evidence="1">The sequence shown here is derived from an EMBL/GenBank/DDBJ whole genome shotgun (WGS) entry which is preliminary data.</text>
</comment>
<accession>A0A4U8UJV5</accession>
<proteinExistence type="predicted"/>
<protein>
    <submittedName>
        <fullName evidence="1">Uncharacterized protein</fullName>
    </submittedName>
</protein>
<dbReference type="EMBL" id="CM016762">
    <property type="protein sequence ID" value="TMS32981.1"/>
    <property type="molecule type" value="Genomic_DNA"/>
</dbReference>
<gene>
    <name evidence="1" type="ORF">L596_000766</name>
</gene>
<reference evidence="1 2" key="2">
    <citation type="journal article" date="2019" name="G3 (Bethesda)">
        <title>Hybrid Assembly of the Genome of the Entomopathogenic Nematode Steinernema carpocapsae Identifies the X-Chromosome.</title>
        <authorList>
            <person name="Serra L."/>
            <person name="Macchietto M."/>
            <person name="Macias-Munoz A."/>
            <person name="McGill C.J."/>
            <person name="Rodriguez I.M."/>
            <person name="Rodriguez B."/>
            <person name="Murad R."/>
            <person name="Mortazavi A."/>
        </authorList>
    </citation>
    <scope>NUCLEOTIDE SEQUENCE [LARGE SCALE GENOMIC DNA]</scope>
    <source>
        <strain evidence="1 2">ALL</strain>
    </source>
</reference>
<keyword evidence="2" id="KW-1185">Reference proteome</keyword>
<dbReference type="AlphaFoldDB" id="A0A4U8UJV5"/>
<sequence>MGLESFRLSAGLCLIKEGAAIGFMPTCLKLRRHPELLDFASVGLWIADAVFKSPVLERYIALKGNESKRTLKDDIDMEIYAIPSNLGSQAV</sequence>
<organism evidence="1 2">
    <name type="scientific">Steinernema carpocapsae</name>
    <name type="common">Entomopathogenic nematode</name>
    <dbReference type="NCBI Taxonomy" id="34508"/>
    <lineage>
        <taxon>Eukaryota</taxon>
        <taxon>Metazoa</taxon>
        <taxon>Ecdysozoa</taxon>
        <taxon>Nematoda</taxon>
        <taxon>Chromadorea</taxon>
        <taxon>Rhabditida</taxon>
        <taxon>Tylenchina</taxon>
        <taxon>Panagrolaimomorpha</taxon>
        <taxon>Strongyloidoidea</taxon>
        <taxon>Steinernematidae</taxon>
        <taxon>Steinernema</taxon>
    </lineage>
</organism>
<reference evidence="1 2" key="1">
    <citation type="journal article" date="2015" name="Genome Biol.">
        <title>Comparative genomics of Steinernema reveals deeply conserved gene regulatory networks.</title>
        <authorList>
            <person name="Dillman A.R."/>
            <person name="Macchietto M."/>
            <person name="Porter C.F."/>
            <person name="Rogers A."/>
            <person name="Williams B."/>
            <person name="Antoshechkin I."/>
            <person name="Lee M.M."/>
            <person name="Goodwin Z."/>
            <person name="Lu X."/>
            <person name="Lewis E.E."/>
            <person name="Goodrich-Blair H."/>
            <person name="Stock S.P."/>
            <person name="Adams B.J."/>
            <person name="Sternberg P.W."/>
            <person name="Mortazavi A."/>
        </authorList>
    </citation>
    <scope>NUCLEOTIDE SEQUENCE [LARGE SCALE GENOMIC DNA]</scope>
    <source>
        <strain evidence="1 2">ALL</strain>
    </source>
</reference>
<dbReference type="Proteomes" id="UP000298663">
    <property type="component" value="Chromosome X"/>
</dbReference>